<protein>
    <recommendedName>
        <fullName evidence="2">RNase H type-1 domain-containing protein</fullName>
    </recommendedName>
</protein>
<accession>A0ABQ7NY09</accession>
<proteinExistence type="predicted"/>
<evidence type="ECO:0000256" key="1">
    <source>
        <dbReference type="SAM" id="MobiDB-lite"/>
    </source>
</evidence>
<dbReference type="EMBL" id="JADBGQ010000001">
    <property type="protein sequence ID" value="KAG5415481.1"/>
    <property type="molecule type" value="Genomic_DNA"/>
</dbReference>
<dbReference type="Gene3D" id="3.30.420.10">
    <property type="entry name" value="Ribonuclease H-like superfamily/Ribonuclease H"/>
    <property type="match status" value="1"/>
</dbReference>
<dbReference type="PANTHER" id="PTHR47074:SF11">
    <property type="entry name" value="REVERSE TRANSCRIPTASE-LIKE PROTEIN"/>
    <property type="match status" value="1"/>
</dbReference>
<keyword evidence="4" id="KW-1185">Reference proteome</keyword>
<reference evidence="3 4" key="1">
    <citation type="submission" date="2021-03" db="EMBL/GenBank/DDBJ databases">
        <authorList>
            <person name="King G.J."/>
            <person name="Bancroft I."/>
            <person name="Baten A."/>
            <person name="Bloomfield J."/>
            <person name="Borpatragohain P."/>
            <person name="He Z."/>
            <person name="Irish N."/>
            <person name="Irwin J."/>
            <person name="Liu K."/>
            <person name="Mauleon R.P."/>
            <person name="Moore J."/>
            <person name="Morris R."/>
            <person name="Ostergaard L."/>
            <person name="Wang B."/>
            <person name="Wells R."/>
        </authorList>
    </citation>
    <scope>NUCLEOTIDE SEQUENCE [LARGE SCALE GENOMIC DNA]</scope>
    <source>
        <strain evidence="3">R-o-18</strain>
        <tissue evidence="3">Leaf</tissue>
    </source>
</reference>
<feature type="compositionally biased region" description="Basic residues" evidence="1">
    <location>
        <begin position="120"/>
        <end position="134"/>
    </location>
</feature>
<evidence type="ECO:0000259" key="2">
    <source>
        <dbReference type="Pfam" id="PF13456"/>
    </source>
</evidence>
<gene>
    <name evidence="3" type="primary">A01p044880.1_BraROA</name>
    <name evidence="3" type="ORF">IGI04_003048</name>
</gene>
<evidence type="ECO:0000313" key="4">
    <source>
        <dbReference type="Proteomes" id="UP000823674"/>
    </source>
</evidence>
<dbReference type="InterPro" id="IPR036397">
    <property type="entry name" value="RNaseH_sf"/>
</dbReference>
<feature type="domain" description="RNase H type-1" evidence="2">
    <location>
        <begin position="201"/>
        <end position="316"/>
    </location>
</feature>
<dbReference type="PANTHER" id="PTHR47074">
    <property type="entry name" value="BNAC02G40300D PROTEIN"/>
    <property type="match status" value="1"/>
</dbReference>
<comment type="caution">
    <text evidence="3">The sequence shown here is derived from an EMBL/GenBank/DDBJ whole genome shotgun (WGS) entry which is preliminary data.</text>
</comment>
<sequence length="348" mass="38426">MVYVSHADETKRNARIQRVRQAITDAANAPPVFLTKITPDLDKGKGHVFDYPDISSRLQWPAPKKLQLSTSAPLALLGNESETESSNVSLPALLPPFDITTGFQLGTSSKDPTAGDGKSGKRARRRPPSWKRKMQSRNALVFENNRSSALSCVTKSVEEANIWFQVNNDAGAPSHDVVHPLPLSEHWVRPPMGFLKCNIGSAWDHPSGLSGTGWLVRDHQGTAINHSRRAFSESTSRREADLNSLLWAVESMVNMRLKNVILEASSIELREALLDPHQYPELKSLIDRILLLLSRLDSWSLIHVHSSRNRVATAIAVSVITDVRTQSYVATGGPSWLSHTILSEAQAV</sequence>
<dbReference type="InterPro" id="IPR052929">
    <property type="entry name" value="RNase_H-like_EbsB-rel"/>
</dbReference>
<dbReference type="Pfam" id="PF13456">
    <property type="entry name" value="RVT_3"/>
    <property type="match status" value="1"/>
</dbReference>
<dbReference type="InterPro" id="IPR044730">
    <property type="entry name" value="RNase_H-like_dom_plant"/>
</dbReference>
<organism evidence="3 4">
    <name type="scientific">Brassica rapa subsp. trilocularis</name>
    <dbReference type="NCBI Taxonomy" id="1813537"/>
    <lineage>
        <taxon>Eukaryota</taxon>
        <taxon>Viridiplantae</taxon>
        <taxon>Streptophyta</taxon>
        <taxon>Embryophyta</taxon>
        <taxon>Tracheophyta</taxon>
        <taxon>Spermatophyta</taxon>
        <taxon>Magnoliopsida</taxon>
        <taxon>eudicotyledons</taxon>
        <taxon>Gunneridae</taxon>
        <taxon>Pentapetalae</taxon>
        <taxon>rosids</taxon>
        <taxon>malvids</taxon>
        <taxon>Brassicales</taxon>
        <taxon>Brassicaceae</taxon>
        <taxon>Brassiceae</taxon>
        <taxon>Brassica</taxon>
    </lineage>
</organism>
<dbReference type="CDD" id="cd06222">
    <property type="entry name" value="RNase_H_like"/>
    <property type="match status" value="1"/>
</dbReference>
<evidence type="ECO:0000313" key="3">
    <source>
        <dbReference type="EMBL" id="KAG5415481.1"/>
    </source>
</evidence>
<name>A0ABQ7NY09_BRACM</name>
<dbReference type="Proteomes" id="UP000823674">
    <property type="component" value="Chromosome A01"/>
</dbReference>
<feature type="region of interest" description="Disordered" evidence="1">
    <location>
        <begin position="103"/>
        <end position="134"/>
    </location>
</feature>
<dbReference type="InterPro" id="IPR002156">
    <property type="entry name" value="RNaseH_domain"/>
</dbReference>